<evidence type="ECO:0000313" key="2">
    <source>
        <dbReference type="Proteomes" id="UP001152646"/>
    </source>
</evidence>
<dbReference type="AlphaFoldDB" id="A0A9W4J605"/>
<accession>A0A9W4J605</accession>
<dbReference type="Pfam" id="PF05742">
    <property type="entry name" value="TANGO2"/>
    <property type="match status" value="1"/>
</dbReference>
<sequence>MCIALISTAHPSYSLIVIDNRDEFLHRPTSAPDWWPEPSSHVLGSRDLARSTHGTWMGVTKHGKLAVLTNYREDKASEAIGVFSRGLIVNNWLTSPPNRQEATREFVQAIVASPEAKQVGGFSLVCGHINEPLAIVSNRASDMDHITWVATEKNQTRGLSNTSVDDRSWPKIIDGEKLMESAIADHVQAEEDEGALIDRLLQVLSTDTLPRLSEENATIDTYIHHLRKSIFIPVIGSANDLNQTAEKAAARVEDTITPSNGPVDQSYTCGSYGTQKQTVLLARRDGRVRYFERTLYDNNAQAVPLGQGDHSFEFDITQASTQDRL</sequence>
<dbReference type="EMBL" id="CAJVPA010000184">
    <property type="protein sequence ID" value="CAG8376922.1"/>
    <property type="molecule type" value="Genomic_DNA"/>
</dbReference>
<protein>
    <submittedName>
        <fullName evidence="1">Uncharacterized protein</fullName>
    </submittedName>
</protein>
<dbReference type="GO" id="GO:0009306">
    <property type="term" value="P:protein secretion"/>
    <property type="evidence" value="ECO:0007669"/>
    <property type="project" value="TreeGrafter"/>
</dbReference>
<dbReference type="GO" id="GO:0007030">
    <property type="term" value="P:Golgi organization"/>
    <property type="evidence" value="ECO:0007669"/>
    <property type="project" value="TreeGrafter"/>
</dbReference>
<dbReference type="PANTHER" id="PTHR17985:SF8">
    <property type="entry name" value="TRANSPORT AND GOLGI ORGANIZATION PROTEIN 2 HOMOLOG"/>
    <property type="match status" value="1"/>
</dbReference>
<evidence type="ECO:0000313" key="1">
    <source>
        <dbReference type="EMBL" id="CAG8376922.1"/>
    </source>
</evidence>
<reference evidence="1" key="1">
    <citation type="submission" date="2021-07" db="EMBL/GenBank/DDBJ databases">
        <authorList>
            <person name="Branca A.L. A."/>
        </authorList>
    </citation>
    <scope>NUCLEOTIDE SEQUENCE</scope>
</reference>
<proteinExistence type="predicted"/>
<name>A0A9W4J605_9EURO</name>
<organism evidence="1 2">
    <name type="scientific">Penicillium salamii</name>
    <dbReference type="NCBI Taxonomy" id="1612424"/>
    <lineage>
        <taxon>Eukaryota</taxon>
        <taxon>Fungi</taxon>
        <taxon>Dikarya</taxon>
        <taxon>Ascomycota</taxon>
        <taxon>Pezizomycotina</taxon>
        <taxon>Eurotiomycetes</taxon>
        <taxon>Eurotiomycetidae</taxon>
        <taxon>Eurotiales</taxon>
        <taxon>Aspergillaceae</taxon>
        <taxon>Penicillium</taxon>
    </lineage>
</organism>
<dbReference type="Proteomes" id="UP001152646">
    <property type="component" value="Unassembled WGS sequence"/>
</dbReference>
<dbReference type="OrthoDB" id="191601at2759"/>
<dbReference type="PANTHER" id="PTHR17985">
    <property type="entry name" value="SER/THR-RICH PROTEIN T10 IN DGCR REGION"/>
    <property type="match status" value="1"/>
</dbReference>
<comment type="caution">
    <text evidence="1">The sequence shown here is derived from an EMBL/GenBank/DDBJ whole genome shotgun (WGS) entry which is preliminary data.</text>
</comment>
<dbReference type="InterPro" id="IPR008551">
    <property type="entry name" value="TANGO2"/>
</dbReference>
<gene>
    <name evidence="1" type="ORF">PSALAMII_LOCUS5581</name>
</gene>
<dbReference type="GO" id="GO:0005794">
    <property type="term" value="C:Golgi apparatus"/>
    <property type="evidence" value="ECO:0007669"/>
    <property type="project" value="TreeGrafter"/>
</dbReference>